<evidence type="ECO:0000313" key="2">
    <source>
        <dbReference type="EMBL" id="KAK4173320.1"/>
    </source>
</evidence>
<reference evidence="2" key="2">
    <citation type="submission" date="2023-05" db="EMBL/GenBank/DDBJ databases">
        <authorList>
            <consortium name="Lawrence Berkeley National Laboratory"/>
            <person name="Steindorff A."/>
            <person name="Hensen N."/>
            <person name="Bonometti L."/>
            <person name="Westerberg I."/>
            <person name="Brannstrom I.O."/>
            <person name="Guillou S."/>
            <person name="Cros-Aarteil S."/>
            <person name="Calhoun S."/>
            <person name="Haridas S."/>
            <person name="Kuo A."/>
            <person name="Mondo S."/>
            <person name="Pangilinan J."/>
            <person name="Riley R."/>
            <person name="Labutti K."/>
            <person name="Andreopoulos B."/>
            <person name="Lipzen A."/>
            <person name="Chen C."/>
            <person name="Yanf M."/>
            <person name="Daum C."/>
            <person name="Ng V."/>
            <person name="Clum A."/>
            <person name="Ohm R."/>
            <person name="Martin F."/>
            <person name="Silar P."/>
            <person name="Natvig D."/>
            <person name="Lalanne C."/>
            <person name="Gautier V."/>
            <person name="Ament-Velasquez S.L."/>
            <person name="Kruys A."/>
            <person name="Hutchinson M.I."/>
            <person name="Powell A.J."/>
            <person name="Barry K."/>
            <person name="Miller A.N."/>
            <person name="Grigoriev I.V."/>
            <person name="Debuchy R."/>
            <person name="Gladieux P."/>
            <person name="Thoren M.H."/>
            <person name="Johannesson H."/>
        </authorList>
    </citation>
    <scope>NUCLEOTIDE SEQUENCE</scope>
    <source>
        <strain evidence="2">CBS 892.96</strain>
    </source>
</reference>
<feature type="signal peptide" evidence="1">
    <location>
        <begin position="1"/>
        <end position="19"/>
    </location>
</feature>
<gene>
    <name evidence="2" type="ORF">QBC36DRAFT_194909</name>
</gene>
<keyword evidence="1" id="KW-0732">Signal</keyword>
<evidence type="ECO:0000256" key="1">
    <source>
        <dbReference type="SAM" id="SignalP"/>
    </source>
</evidence>
<keyword evidence="3" id="KW-1185">Reference proteome</keyword>
<reference evidence="2" key="1">
    <citation type="journal article" date="2023" name="Mol. Phylogenet. Evol.">
        <title>Genome-scale phylogeny and comparative genomics of the fungal order Sordariales.</title>
        <authorList>
            <person name="Hensen N."/>
            <person name="Bonometti L."/>
            <person name="Westerberg I."/>
            <person name="Brannstrom I.O."/>
            <person name="Guillou S."/>
            <person name="Cros-Aarteil S."/>
            <person name="Calhoun S."/>
            <person name="Haridas S."/>
            <person name="Kuo A."/>
            <person name="Mondo S."/>
            <person name="Pangilinan J."/>
            <person name="Riley R."/>
            <person name="LaButti K."/>
            <person name="Andreopoulos B."/>
            <person name="Lipzen A."/>
            <person name="Chen C."/>
            <person name="Yan M."/>
            <person name="Daum C."/>
            <person name="Ng V."/>
            <person name="Clum A."/>
            <person name="Steindorff A."/>
            <person name="Ohm R.A."/>
            <person name="Martin F."/>
            <person name="Silar P."/>
            <person name="Natvig D.O."/>
            <person name="Lalanne C."/>
            <person name="Gautier V."/>
            <person name="Ament-Velasquez S.L."/>
            <person name="Kruys A."/>
            <person name="Hutchinson M.I."/>
            <person name="Powell A.J."/>
            <person name="Barry K."/>
            <person name="Miller A.N."/>
            <person name="Grigoriev I.V."/>
            <person name="Debuchy R."/>
            <person name="Gladieux P."/>
            <person name="Hiltunen Thoren M."/>
            <person name="Johannesson H."/>
        </authorList>
    </citation>
    <scope>NUCLEOTIDE SEQUENCE</scope>
    <source>
        <strain evidence="2">CBS 892.96</strain>
    </source>
</reference>
<sequence>MKSTIFSFTTTVLAGLCAATPVPAAAPQADTAATPGPYHISGFFASKAHLSSYCRFEFNVTAPSFPDVVSCSAYLDTGFSGATWLAYVYEGAGNCNSDAVTWTFWHPRGAETDRNDAVFNVTVEGVKGRYVVPKGDIVVVLNEEGNPFDNDVYYGGPKEFDIAEFPADEE</sequence>
<accession>A0AAN7A4T6</accession>
<protein>
    <submittedName>
        <fullName evidence="2">Uncharacterized protein</fullName>
    </submittedName>
</protein>
<evidence type="ECO:0000313" key="3">
    <source>
        <dbReference type="Proteomes" id="UP001302321"/>
    </source>
</evidence>
<dbReference type="AlphaFoldDB" id="A0AAN7A4T6"/>
<dbReference type="EMBL" id="MU866352">
    <property type="protein sequence ID" value="KAK4173320.1"/>
    <property type="molecule type" value="Genomic_DNA"/>
</dbReference>
<feature type="chain" id="PRO_5042874049" evidence="1">
    <location>
        <begin position="20"/>
        <end position="170"/>
    </location>
</feature>
<comment type="caution">
    <text evidence="2">The sequence shown here is derived from an EMBL/GenBank/DDBJ whole genome shotgun (WGS) entry which is preliminary data.</text>
</comment>
<organism evidence="2 3">
    <name type="scientific">Triangularia setosa</name>
    <dbReference type="NCBI Taxonomy" id="2587417"/>
    <lineage>
        <taxon>Eukaryota</taxon>
        <taxon>Fungi</taxon>
        <taxon>Dikarya</taxon>
        <taxon>Ascomycota</taxon>
        <taxon>Pezizomycotina</taxon>
        <taxon>Sordariomycetes</taxon>
        <taxon>Sordariomycetidae</taxon>
        <taxon>Sordariales</taxon>
        <taxon>Podosporaceae</taxon>
        <taxon>Triangularia</taxon>
    </lineage>
</organism>
<proteinExistence type="predicted"/>
<dbReference type="Proteomes" id="UP001302321">
    <property type="component" value="Unassembled WGS sequence"/>
</dbReference>
<name>A0AAN7A4T6_9PEZI</name>